<dbReference type="InterPro" id="IPR008708">
    <property type="entry name" value="Neisseria_TspB"/>
</dbReference>
<dbReference type="NCBIfam" id="NF041109">
    <property type="entry name" value="VF_TspB_C_term"/>
    <property type="match status" value="1"/>
</dbReference>
<accession>A0A3A8EXB0</accession>
<reference evidence="4 5" key="1">
    <citation type="submission" date="2018-09" db="EMBL/GenBank/DDBJ databases">
        <title>The draft genome of Acinetobacter spp. strains.</title>
        <authorList>
            <person name="Qin J."/>
            <person name="Feng Y."/>
            <person name="Zong Z."/>
        </authorList>
    </citation>
    <scope>NUCLEOTIDE SEQUENCE [LARGE SCALE GENOMIC DNA]</scope>
    <source>
        <strain evidence="4 5">WCHAc060115</strain>
    </source>
</reference>
<feature type="transmembrane region" description="Helical" evidence="2">
    <location>
        <begin position="359"/>
        <end position="380"/>
    </location>
</feature>
<keyword evidence="2" id="KW-1133">Transmembrane helix</keyword>
<dbReference type="RefSeq" id="WP_120385308.1">
    <property type="nucleotide sequence ID" value="NZ_RAXT01000087.1"/>
</dbReference>
<keyword evidence="3" id="KW-0732">Signal</keyword>
<dbReference type="EMBL" id="RAXT01000087">
    <property type="protein sequence ID" value="RKG33093.1"/>
    <property type="molecule type" value="Genomic_DNA"/>
</dbReference>
<feature type="signal peptide" evidence="3">
    <location>
        <begin position="1"/>
        <end position="21"/>
    </location>
</feature>
<dbReference type="OrthoDB" id="10020346at2"/>
<gene>
    <name evidence="4" type="ORF">D7V20_18070</name>
</gene>
<evidence type="ECO:0000313" key="4">
    <source>
        <dbReference type="EMBL" id="RKG33093.1"/>
    </source>
</evidence>
<feature type="compositionally biased region" description="Low complexity" evidence="1">
    <location>
        <begin position="157"/>
        <end position="232"/>
    </location>
</feature>
<keyword evidence="2" id="KW-0812">Transmembrane</keyword>
<organism evidence="4 5">
    <name type="scientific">Acinetobacter rongchengensis</name>
    <dbReference type="NCBI Taxonomy" id="2419601"/>
    <lineage>
        <taxon>Bacteria</taxon>
        <taxon>Pseudomonadati</taxon>
        <taxon>Pseudomonadota</taxon>
        <taxon>Gammaproteobacteria</taxon>
        <taxon>Moraxellales</taxon>
        <taxon>Moraxellaceae</taxon>
        <taxon>Acinetobacter</taxon>
    </lineage>
</organism>
<dbReference type="Proteomes" id="UP000280405">
    <property type="component" value="Unassembled WGS sequence"/>
</dbReference>
<sequence>MRFFKYLIFVFFSLTSNPSFATDYVIQAGGAKTFYSLKAACQGHVDYQSQRYPNNRFSLISSTLRSGTTNVFDCSIKRCDSTSTSCDTINLSGTYSSTNCPSAIQKSLKVPINSPDLVCSGGCQYRAINSVDIPEEAGMTITAISTGKQCSGGVNGSTGNTSTATGTGDPGSNASNDGSSTATNSATSTSTGSSTSTSTSNTTTTTTNNTTNNTSSSSSTTTTSTTTTNNTTINTTIDLSSLENTIVNTSKQIIDAINKVGDKISDGDDSGTDMTETNKKLDDIKKGIDDGNEWGKEGANGDLPVGESTALPEKTLEKKSFSENIFASSAQCPANKTLSMSLLGARSFSYSFDFTQWCYYLGLLGQMILIGAYLHGANIITRS</sequence>
<evidence type="ECO:0000313" key="5">
    <source>
        <dbReference type="Proteomes" id="UP000280405"/>
    </source>
</evidence>
<keyword evidence="2" id="KW-0472">Membrane</keyword>
<evidence type="ECO:0000256" key="3">
    <source>
        <dbReference type="SAM" id="SignalP"/>
    </source>
</evidence>
<feature type="chain" id="PRO_5017422187" evidence="3">
    <location>
        <begin position="22"/>
        <end position="383"/>
    </location>
</feature>
<name>A0A3A8EXB0_9GAMM</name>
<keyword evidence="5" id="KW-1185">Reference proteome</keyword>
<dbReference type="Pfam" id="PF05616">
    <property type="entry name" value="Neisseria_TspB"/>
    <property type="match status" value="1"/>
</dbReference>
<dbReference type="AlphaFoldDB" id="A0A3A8EXB0"/>
<feature type="region of interest" description="Disordered" evidence="1">
    <location>
        <begin position="152"/>
        <end position="232"/>
    </location>
</feature>
<evidence type="ECO:0000256" key="1">
    <source>
        <dbReference type="SAM" id="MobiDB-lite"/>
    </source>
</evidence>
<proteinExistence type="predicted"/>
<comment type="caution">
    <text evidence="4">The sequence shown here is derived from an EMBL/GenBank/DDBJ whole genome shotgun (WGS) entry which is preliminary data.</text>
</comment>
<evidence type="ECO:0000256" key="2">
    <source>
        <dbReference type="SAM" id="Phobius"/>
    </source>
</evidence>
<protein>
    <submittedName>
        <fullName evidence="4">Uncharacterized protein</fullName>
    </submittedName>
</protein>